<evidence type="ECO:0000313" key="2">
    <source>
        <dbReference type="Proteomes" id="UP000729402"/>
    </source>
</evidence>
<reference evidence="1" key="1">
    <citation type="journal article" date="2021" name="bioRxiv">
        <title>Whole Genome Assembly and Annotation of Northern Wild Rice, Zizania palustris L., Supports a Whole Genome Duplication in the Zizania Genus.</title>
        <authorList>
            <person name="Haas M."/>
            <person name="Kono T."/>
            <person name="Macchietto M."/>
            <person name="Millas R."/>
            <person name="McGilp L."/>
            <person name="Shao M."/>
            <person name="Duquette J."/>
            <person name="Hirsch C.N."/>
            <person name="Kimball J."/>
        </authorList>
    </citation>
    <scope>NUCLEOTIDE SEQUENCE</scope>
    <source>
        <tissue evidence="1">Fresh leaf tissue</tissue>
    </source>
</reference>
<dbReference type="Proteomes" id="UP000729402">
    <property type="component" value="Unassembled WGS sequence"/>
</dbReference>
<keyword evidence="2" id="KW-1185">Reference proteome</keyword>
<accession>A0A8J5WUV7</accession>
<gene>
    <name evidence="1" type="ORF">GUJ93_ZPchr0012g18907</name>
</gene>
<organism evidence="1 2">
    <name type="scientific">Zizania palustris</name>
    <name type="common">Northern wild rice</name>
    <dbReference type="NCBI Taxonomy" id="103762"/>
    <lineage>
        <taxon>Eukaryota</taxon>
        <taxon>Viridiplantae</taxon>
        <taxon>Streptophyta</taxon>
        <taxon>Embryophyta</taxon>
        <taxon>Tracheophyta</taxon>
        <taxon>Spermatophyta</taxon>
        <taxon>Magnoliopsida</taxon>
        <taxon>Liliopsida</taxon>
        <taxon>Poales</taxon>
        <taxon>Poaceae</taxon>
        <taxon>BOP clade</taxon>
        <taxon>Oryzoideae</taxon>
        <taxon>Oryzeae</taxon>
        <taxon>Zizaniinae</taxon>
        <taxon>Zizania</taxon>
    </lineage>
</organism>
<sequence>MGWRPSARGLAVVGDGVAAIGAGASGHRRWGGGHRRGEAWGLVVVRHGVAAVSAGRRGGRRPSVTRWQPSVRGGAGWREVCGGLLGAEGAAVVES</sequence>
<dbReference type="AlphaFoldDB" id="A0A8J5WUV7"/>
<reference evidence="1" key="2">
    <citation type="submission" date="2021-02" db="EMBL/GenBank/DDBJ databases">
        <authorList>
            <person name="Kimball J.A."/>
            <person name="Haas M.W."/>
            <person name="Macchietto M."/>
            <person name="Kono T."/>
            <person name="Duquette J."/>
            <person name="Shao M."/>
        </authorList>
    </citation>
    <scope>NUCLEOTIDE SEQUENCE</scope>
    <source>
        <tissue evidence="1">Fresh leaf tissue</tissue>
    </source>
</reference>
<name>A0A8J5WUV7_ZIZPA</name>
<evidence type="ECO:0000313" key="1">
    <source>
        <dbReference type="EMBL" id="KAG8095134.1"/>
    </source>
</evidence>
<proteinExistence type="predicted"/>
<comment type="caution">
    <text evidence="1">The sequence shown here is derived from an EMBL/GenBank/DDBJ whole genome shotgun (WGS) entry which is preliminary data.</text>
</comment>
<dbReference type="EMBL" id="JAAALK010000080">
    <property type="protein sequence ID" value="KAG8095134.1"/>
    <property type="molecule type" value="Genomic_DNA"/>
</dbReference>
<protein>
    <submittedName>
        <fullName evidence="1">Uncharacterized protein</fullName>
    </submittedName>
</protein>